<reference evidence="3" key="1">
    <citation type="journal article" date="2019" name="Int. J. Syst. Evol. Microbiol.">
        <title>The Global Catalogue of Microorganisms (GCM) 10K type strain sequencing project: providing services to taxonomists for standard genome sequencing and annotation.</title>
        <authorList>
            <consortium name="The Broad Institute Genomics Platform"/>
            <consortium name="The Broad Institute Genome Sequencing Center for Infectious Disease"/>
            <person name="Wu L."/>
            <person name="Ma J."/>
        </authorList>
    </citation>
    <scope>NUCLEOTIDE SEQUENCE [LARGE SCALE GENOMIC DNA]</scope>
    <source>
        <strain evidence="3">CCUG 60214</strain>
    </source>
</reference>
<gene>
    <name evidence="2" type="ORF">ACFQ3T_12150</name>
</gene>
<keyword evidence="1" id="KW-1133">Transmembrane helix</keyword>
<name>A0ABW3QSU6_9PSEU</name>
<dbReference type="Proteomes" id="UP001597168">
    <property type="component" value="Unassembled WGS sequence"/>
</dbReference>
<accession>A0ABW3QSU6</accession>
<keyword evidence="1" id="KW-0472">Membrane</keyword>
<comment type="caution">
    <text evidence="2">The sequence shown here is derived from an EMBL/GenBank/DDBJ whole genome shotgun (WGS) entry which is preliminary data.</text>
</comment>
<evidence type="ECO:0000256" key="1">
    <source>
        <dbReference type="SAM" id="Phobius"/>
    </source>
</evidence>
<organism evidence="2 3">
    <name type="scientific">Saccharothrix hoggarensis</name>
    <dbReference type="NCBI Taxonomy" id="913853"/>
    <lineage>
        <taxon>Bacteria</taxon>
        <taxon>Bacillati</taxon>
        <taxon>Actinomycetota</taxon>
        <taxon>Actinomycetes</taxon>
        <taxon>Pseudonocardiales</taxon>
        <taxon>Pseudonocardiaceae</taxon>
        <taxon>Saccharothrix</taxon>
    </lineage>
</organism>
<proteinExistence type="predicted"/>
<dbReference type="RefSeq" id="WP_380723342.1">
    <property type="nucleotide sequence ID" value="NZ_JBHTLK010000049.1"/>
</dbReference>
<evidence type="ECO:0000313" key="3">
    <source>
        <dbReference type="Proteomes" id="UP001597168"/>
    </source>
</evidence>
<keyword evidence="1" id="KW-0812">Transmembrane</keyword>
<protein>
    <submittedName>
        <fullName evidence="2">Uncharacterized protein</fullName>
    </submittedName>
</protein>
<evidence type="ECO:0000313" key="2">
    <source>
        <dbReference type="EMBL" id="MFD1147880.1"/>
    </source>
</evidence>
<keyword evidence="3" id="KW-1185">Reference proteome</keyword>
<feature type="transmembrane region" description="Helical" evidence="1">
    <location>
        <begin position="26"/>
        <end position="44"/>
    </location>
</feature>
<sequence>MPDEENDQRPPNKIEKTRRESLSEQLTLVLCALVHVVALVGELVDLLSS</sequence>
<dbReference type="EMBL" id="JBHTLK010000049">
    <property type="protein sequence ID" value="MFD1147880.1"/>
    <property type="molecule type" value="Genomic_DNA"/>
</dbReference>